<feature type="transmembrane region" description="Helical" evidence="5">
    <location>
        <begin position="153"/>
        <end position="174"/>
    </location>
</feature>
<dbReference type="AlphaFoldDB" id="A0A519BEQ5"/>
<feature type="transmembrane region" description="Helical" evidence="5">
    <location>
        <begin position="75"/>
        <end position="93"/>
    </location>
</feature>
<evidence type="ECO:0000256" key="5">
    <source>
        <dbReference type="SAM" id="Phobius"/>
    </source>
</evidence>
<feature type="domain" description="EamA" evidence="6">
    <location>
        <begin position="157"/>
        <end position="299"/>
    </location>
</feature>
<dbReference type="InterPro" id="IPR050638">
    <property type="entry name" value="AA-Vitamin_Transporters"/>
</dbReference>
<dbReference type="EMBL" id="SGBC01000004">
    <property type="protein sequence ID" value="RZD15751.1"/>
    <property type="molecule type" value="Genomic_DNA"/>
</dbReference>
<evidence type="ECO:0000256" key="4">
    <source>
        <dbReference type="ARBA" id="ARBA00023136"/>
    </source>
</evidence>
<feature type="transmembrane region" description="Helical" evidence="5">
    <location>
        <begin position="186"/>
        <end position="207"/>
    </location>
</feature>
<dbReference type="PANTHER" id="PTHR32322:SF9">
    <property type="entry name" value="AMINO-ACID METABOLITE EFFLUX PUMP-RELATED"/>
    <property type="match status" value="1"/>
</dbReference>
<name>A0A519BEQ5_ACIG2</name>
<dbReference type="Pfam" id="PF00892">
    <property type="entry name" value="EamA"/>
    <property type="match status" value="1"/>
</dbReference>
<dbReference type="PANTHER" id="PTHR32322">
    <property type="entry name" value="INNER MEMBRANE TRANSPORTER"/>
    <property type="match status" value="1"/>
</dbReference>
<feature type="transmembrane region" description="Helical" evidence="5">
    <location>
        <begin position="12"/>
        <end position="33"/>
    </location>
</feature>
<dbReference type="GO" id="GO:0016020">
    <property type="term" value="C:membrane"/>
    <property type="evidence" value="ECO:0007669"/>
    <property type="project" value="UniProtKB-SubCell"/>
</dbReference>
<feature type="transmembrane region" description="Helical" evidence="5">
    <location>
        <begin position="45"/>
        <end position="63"/>
    </location>
</feature>
<feature type="transmembrane region" description="Helical" evidence="5">
    <location>
        <begin position="282"/>
        <end position="300"/>
    </location>
</feature>
<feature type="transmembrane region" description="Helical" evidence="5">
    <location>
        <begin position="258"/>
        <end position="276"/>
    </location>
</feature>
<evidence type="ECO:0000256" key="1">
    <source>
        <dbReference type="ARBA" id="ARBA00004141"/>
    </source>
</evidence>
<protein>
    <submittedName>
        <fullName evidence="7">DMT family transporter</fullName>
    </submittedName>
</protein>
<evidence type="ECO:0000256" key="2">
    <source>
        <dbReference type="ARBA" id="ARBA00022692"/>
    </source>
</evidence>
<feature type="transmembrane region" description="Helical" evidence="5">
    <location>
        <begin position="99"/>
        <end position="119"/>
    </location>
</feature>
<keyword evidence="3 5" id="KW-1133">Transmembrane helix</keyword>
<comment type="caution">
    <text evidence="7">The sequence shown here is derived from an EMBL/GenBank/DDBJ whole genome shotgun (WGS) entry which is preliminary data.</text>
</comment>
<proteinExistence type="predicted"/>
<keyword evidence="2 5" id="KW-0812">Transmembrane</keyword>
<dbReference type="Proteomes" id="UP000316562">
    <property type="component" value="Unassembled WGS sequence"/>
</dbReference>
<gene>
    <name evidence="7" type="ORF">EVJ46_09535</name>
</gene>
<organism evidence="7 8">
    <name type="scientific">Acididesulfobacter guangdongensis</name>
    <dbReference type="NCBI Taxonomy" id="2597225"/>
    <lineage>
        <taxon>Bacteria</taxon>
        <taxon>Deltaproteobacteria</taxon>
        <taxon>Candidatus Acidulodesulfobacterales</taxon>
        <taxon>Candidatus Acididesulfobacter</taxon>
    </lineage>
</organism>
<evidence type="ECO:0000259" key="6">
    <source>
        <dbReference type="Pfam" id="PF00892"/>
    </source>
</evidence>
<dbReference type="InterPro" id="IPR000620">
    <property type="entry name" value="EamA_dom"/>
</dbReference>
<evidence type="ECO:0000256" key="3">
    <source>
        <dbReference type="ARBA" id="ARBA00022989"/>
    </source>
</evidence>
<feature type="transmembrane region" description="Helical" evidence="5">
    <location>
        <begin position="126"/>
        <end position="147"/>
    </location>
</feature>
<comment type="subcellular location">
    <subcellularLocation>
        <location evidence="1">Membrane</location>
        <topology evidence="1">Multi-pass membrane protein</topology>
    </subcellularLocation>
</comment>
<dbReference type="InterPro" id="IPR037185">
    <property type="entry name" value="EmrE-like"/>
</dbReference>
<keyword evidence="4 5" id="KW-0472">Membrane</keyword>
<dbReference type="SUPFAM" id="SSF103481">
    <property type="entry name" value="Multidrug resistance efflux transporter EmrE"/>
    <property type="match status" value="1"/>
</dbReference>
<reference evidence="7 8" key="1">
    <citation type="journal article" date="2019" name="ISME J.">
        <title>Insights into ecological role of a new deltaproteobacterial order Candidatus Acidulodesulfobacterales by metagenomics and metatranscriptomics.</title>
        <authorList>
            <person name="Tan S."/>
            <person name="Liu J."/>
            <person name="Fang Y."/>
            <person name="Hedlund B.P."/>
            <person name="Lian Z.H."/>
            <person name="Huang L.Y."/>
            <person name="Li J.T."/>
            <person name="Huang L.N."/>
            <person name="Li W.J."/>
            <person name="Jiang H.C."/>
            <person name="Dong H.L."/>
            <person name="Shu W.S."/>
        </authorList>
    </citation>
    <scope>NUCLEOTIDE SEQUENCE [LARGE SCALE GENOMIC DNA]</scope>
    <source>
        <strain evidence="7">AP2</strain>
    </source>
</reference>
<feature type="transmembrane region" description="Helical" evidence="5">
    <location>
        <begin position="227"/>
        <end position="246"/>
    </location>
</feature>
<accession>A0A519BEQ5</accession>
<evidence type="ECO:0000313" key="7">
    <source>
        <dbReference type="EMBL" id="RZD15751.1"/>
    </source>
</evidence>
<sequence length="321" mass="36123">MKYIKKPDKLNYLWIAFLTFFAIFGFAVNSLLARIALHNSVLSPLTYSLLRLGSGAVTLFLIISYKQIKLPKPNYLSAFALFVYAFCFSVGYIEIGVAVGALLVFSAVQFTIIGNAILIHKEKLFLLQWLGVIISMGGFILLVYKGLSVPKNFIGYFGAAMMIISGIGWGIYTLKGKFERQYLLRTASNFIHSLIYFIPFIIIFAFFKNGFINLQYINTPYIYLKPIILGVLSGTIFSALFYVLWYKVVKKLSRVLSSSVQLLTPAVAAILGIILLNEKISLNFFISAILILGGIIFVVLKEKTTEVREEIIEDLEETFDK</sequence>
<evidence type="ECO:0000313" key="8">
    <source>
        <dbReference type="Proteomes" id="UP000316562"/>
    </source>
</evidence>